<evidence type="ECO:0000259" key="1">
    <source>
        <dbReference type="PROSITE" id="PS50887"/>
    </source>
</evidence>
<dbReference type="InterPro" id="IPR043128">
    <property type="entry name" value="Rev_trsase/Diguanyl_cyclase"/>
</dbReference>
<dbReference type="EMBL" id="CP001280">
    <property type="protein sequence ID" value="ACK51440.1"/>
    <property type="molecule type" value="Genomic_DNA"/>
</dbReference>
<dbReference type="Pfam" id="PF00990">
    <property type="entry name" value="GGDEF"/>
    <property type="match status" value="1"/>
</dbReference>
<dbReference type="CDD" id="cd01949">
    <property type="entry name" value="GGDEF"/>
    <property type="match status" value="1"/>
</dbReference>
<dbReference type="SMART" id="SM00267">
    <property type="entry name" value="GGDEF"/>
    <property type="match status" value="1"/>
</dbReference>
<sequence length="292" mass="31923">MPWTYIEPVSVTIDHAQSQAMMDSRAHNLNLLDLDSLFAQIAILAPDGRIVSTNMSWDAMASSGNLASKHTNYLSDCETALARGLSHDRPIKEGVAKVLSGRLPAFTDSFSRAWGRRQKIFQVTAIGQHFSSGKGAAIFHTDVTPLQRDPLASVSSRAQFLRRAEHVLDDAKGACLETALMLVELHGIDEVNRTQGRGIGEHVARILAKRLRACIREHDLIARLDGGQFAILFRAGTMATRIVPIICRIEAAVREGVIGVGVPLHATIGVALFPQDGEETRELYSAADQRLR</sequence>
<dbReference type="PROSITE" id="PS50887">
    <property type="entry name" value="GGDEF"/>
    <property type="match status" value="1"/>
</dbReference>
<dbReference type="InterPro" id="IPR029787">
    <property type="entry name" value="Nucleotide_cyclase"/>
</dbReference>
<evidence type="ECO:0000313" key="2">
    <source>
        <dbReference type="EMBL" id="ACK51440.1"/>
    </source>
</evidence>
<dbReference type="InterPro" id="IPR052155">
    <property type="entry name" value="Biofilm_reg_signaling"/>
</dbReference>
<dbReference type="AlphaFoldDB" id="B8EM51"/>
<dbReference type="OrthoDB" id="9812260at2"/>
<evidence type="ECO:0000313" key="3">
    <source>
        <dbReference type="Proteomes" id="UP000002257"/>
    </source>
</evidence>
<dbReference type="Gene3D" id="3.30.70.270">
    <property type="match status" value="1"/>
</dbReference>
<organism evidence="2 3">
    <name type="scientific">Methylocella silvestris (strain DSM 15510 / CIP 108128 / LMG 27833 / NCIMB 13906 / BL2)</name>
    <dbReference type="NCBI Taxonomy" id="395965"/>
    <lineage>
        <taxon>Bacteria</taxon>
        <taxon>Pseudomonadati</taxon>
        <taxon>Pseudomonadota</taxon>
        <taxon>Alphaproteobacteria</taxon>
        <taxon>Hyphomicrobiales</taxon>
        <taxon>Beijerinckiaceae</taxon>
        <taxon>Methylocella</taxon>
    </lineage>
</organism>
<keyword evidence="3" id="KW-1185">Reference proteome</keyword>
<dbReference type="KEGG" id="msl:Msil_2515"/>
<proteinExistence type="predicted"/>
<dbReference type="STRING" id="395965.Msil_2515"/>
<gene>
    <name evidence="2" type="ordered locus">Msil_2515</name>
</gene>
<feature type="domain" description="GGDEF" evidence="1">
    <location>
        <begin position="176"/>
        <end position="292"/>
    </location>
</feature>
<dbReference type="Proteomes" id="UP000002257">
    <property type="component" value="Chromosome"/>
</dbReference>
<dbReference type="SUPFAM" id="SSF55073">
    <property type="entry name" value="Nucleotide cyclase"/>
    <property type="match status" value="1"/>
</dbReference>
<name>B8EM51_METSB</name>
<dbReference type="PANTHER" id="PTHR44757:SF2">
    <property type="entry name" value="BIOFILM ARCHITECTURE MAINTENANCE PROTEIN MBAA"/>
    <property type="match status" value="1"/>
</dbReference>
<dbReference type="InterPro" id="IPR000160">
    <property type="entry name" value="GGDEF_dom"/>
</dbReference>
<dbReference type="eggNOG" id="COG2199">
    <property type="taxonomic scope" value="Bacteria"/>
</dbReference>
<dbReference type="PANTHER" id="PTHR44757">
    <property type="entry name" value="DIGUANYLATE CYCLASE DGCP"/>
    <property type="match status" value="1"/>
</dbReference>
<reference evidence="2 3" key="1">
    <citation type="journal article" date="2010" name="J. Bacteriol.">
        <title>Complete genome sequence of the aerobic facultative methanotroph Methylocella silvestris BL2.</title>
        <authorList>
            <person name="Chen Y."/>
            <person name="Crombie A."/>
            <person name="Rahman M.T."/>
            <person name="Dedysh S.N."/>
            <person name="Liesack W."/>
            <person name="Stott M.B."/>
            <person name="Alam M."/>
            <person name="Theisen A.R."/>
            <person name="Murrell J.C."/>
            <person name="Dunfield P.F."/>
        </authorList>
    </citation>
    <scope>NUCLEOTIDE SEQUENCE [LARGE SCALE GENOMIC DNA]</scope>
    <source>
        <strain evidence="3">DSM 15510 / CIP 108128 / LMG 27833 / NCIMB 13906 / BL2</strain>
    </source>
</reference>
<accession>B8EM51</accession>
<dbReference type="NCBIfam" id="TIGR00254">
    <property type="entry name" value="GGDEF"/>
    <property type="match status" value="1"/>
</dbReference>
<dbReference type="HOGENOM" id="CLU_952520_0_0_5"/>
<protein>
    <submittedName>
        <fullName evidence="2">Diguanylate cyclase</fullName>
    </submittedName>
</protein>